<accession>A0AAV0DP60</accession>
<dbReference type="EMBL" id="CAMAPF010000114">
    <property type="protein sequence ID" value="CAH9102202.1"/>
    <property type="molecule type" value="Genomic_DNA"/>
</dbReference>
<dbReference type="Gene3D" id="1.25.40.10">
    <property type="entry name" value="Tetratricopeptide repeat domain"/>
    <property type="match status" value="2"/>
</dbReference>
<dbReference type="GO" id="GO:0005654">
    <property type="term" value="C:nucleoplasm"/>
    <property type="evidence" value="ECO:0007669"/>
    <property type="project" value="TreeGrafter"/>
</dbReference>
<evidence type="ECO:0000313" key="9">
    <source>
        <dbReference type="Proteomes" id="UP001152523"/>
    </source>
</evidence>
<keyword evidence="4 6" id="KW-0802">TPR repeat</keyword>
<dbReference type="GO" id="GO:0034080">
    <property type="term" value="P:CENP-A containing chromatin assembly"/>
    <property type="evidence" value="ECO:0007669"/>
    <property type="project" value="TreeGrafter"/>
</dbReference>
<dbReference type="InterPro" id="IPR019734">
    <property type="entry name" value="TPR_rpt"/>
</dbReference>
<keyword evidence="9" id="KW-1185">Reference proteome</keyword>
<evidence type="ECO:0000256" key="6">
    <source>
        <dbReference type="PROSITE-ProRule" id="PRU00339"/>
    </source>
</evidence>
<protein>
    <submittedName>
        <fullName evidence="8">Uncharacterized protein</fullName>
    </submittedName>
</protein>
<dbReference type="InterPro" id="IPR051730">
    <property type="entry name" value="NASP-like"/>
</dbReference>
<dbReference type="SUPFAM" id="SSF48452">
    <property type="entry name" value="TPR-like"/>
    <property type="match status" value="1"/>
</dbReference>
<comment type="similarity">
    <text evidence="2">Belongs to the NASP family.</text>
</comment>
<dbReference type="GO" id="GO:0042393">
    <property type="term" value="F:histone binding"/>
    <property type="evidence" value="ECO:0007669"/>
    <property type="project" value="TreeGrafter"/>
</dbReference>
<dbReference type="Proteomes" id="UP001152523">
    <property type="component" value="Unassembled WGS sequence"/>
</dbReference>
<feature type="compositionally biased region" description="Low complexity" evidence="7">
    <location>
        <begin position="142"/>
        <end position="155"/>
    </location>
</feature>
<feature type="region of interest" description="Disordered" evidence="7">
    <location>
        <begin position="119"/>
        <end position="201"/>
    </location>
</feature>
<dbReference type="AlphaFoldDB" id="A0AAV0DP60"/>
<name>A0AAV0DP60_9ASTE</name>
<gene>
    <name evidence="8" type="ORF">CEPIT_LOCUS15909</name>
</gene>
<feature type="compositionally biased region" description="Polar residues" evidence="7">
    <location>
        <begin position="316"/>
        <end position="335"/>
    </location>
</feature>
<keyword evidence="5" id="KW-0539">Nucleus</keyword>
<reference evidence="8" key="1">
    <citation type="submission" date="2022-07" db="EMBL/GenBank/DDBJ databases">
        <authorList>
            <person name="Macas J."/>
            <person name="Novak P."/>
            <person name="Neumann P."/>
        </authorList>
    </citation>
    <scope>NUCLEOTIDE SEQUENCE</scope>
</reference>
<evidence type="ECO:0000256" key="2">
    <source>
        <dbReference type="ARBA" id="ARBA00008402"/>
    </source>
</evidence>
<feature type="repeat" description="TPR" evidence="6">
    <location>
        <begin position="58"/>
        <end position="91"/>
    </location>
</feature>
<evidence type="ECO:0000256" key="3">
    <source>
        <dbReference type="ARBA" id="ARBA00022737"/>
    </source>
</evidence>
<proteinExistence type="inferred from homology"/>
<feature type="region of interest" description="Disordered" evidence="7">
    <location>
        <begin position="404"/>
        <end position="429"/>
    </location>
</feature>
<dbReference type="GO" id="GO:0006335">
    <property type="term" value="P:DNA replication-dependent chromatin assembly"/>
    <property type="evidence" value="ECO:0007669"/>
    <property type="project" value="TreeGrafter"/>
</dbReference>
<feature type="compositionally biased region" description="Acidic residues" evidence="7">
    <location>
        <begin position="182"/>
        <end position="201"/>
    </location>
</feature>
<feature type="region of interest" description="Disordered" evidence="7">
    <location>
        <begin position="27"/>
        <end position="53"/>
    </location>
</feature>
<evidence type="ECO:0000313" key="8">
    <source>
        <dbReference type="EMBL" id="CAH9102202.1"/>
    </source>
</evidence>
<evidence type="ECO:0000256" key="7">
    <source>
        <dbReference type="SAM" id="MobiDB-lite"/>
    </source>
</evidence>
<feature type="compositionally biased region" description="Polar residues" evidence="7">
    <location>
        <begin position="32"/>
        <end position="43"/>
    </location>
</feature>
<evidence type="ECO:0000256" key="5">
    <source>
        <dbReference type="ARBA" id="ARBA00023242"/>
    </source>
</evidence>
<dbReference type="PANTHER" id="PTHR15081:SF1">
    <property type="entry name" value="NUCLEAR AUTOANTIGENIC SPERM PROTEIN"/>
    <property type="match status" value="1"/>
</dbReference>
<feature type="compositionally biased region" description="Polar residues" evidence="7">
    <location>
        <begin position="411"/>
        <end position="423"/>
    </location>
</feature>
<keyword evidence="3" id="KW-0677">Repeat</keyword>
<sequence length="458" mass="49321">MADDSVVTGSAEKLDCKPSNETIIELSGLGGTESTANNISATSAEPPEGAFEEELRNSDELMRKGDIASDAQDYSEATDCYSRALEIRAAHFGELDPRCVNAYYKYGCALLRKAQEESDPLVSLPKRKADSPQISGKDEPAKSAVSAESSATSVENTNEEEDTSIQNEIKDDNAAKLKVIEENEEEGESEDEDTVEGDEDESDLDLAWKMLDLARAIVEKSSEDTMEKVEILTALAEVALEREDVETSHSDYLKALSILERLVKPDSRRIAELNFMICLCLENGSKPQEAIPYCENAISVCKLRLERLAEKVKTVSVQTESSPGHSVAESTNTSESTDEIEKETETLADLCSELEKKLEELKQLATNPTSITQDILGIFSAKVRDAANKISTSVAMGASQVGTINSGGGTESPTVSTAHTVNGSSGGVTDLGVVGRGVKRVNLEPVASDSKPEKRPAL</sequence>
<dbReference type="PANTHER" id="PTHR15081">
    <property type="entry name" value="NUCLEAR AUTOANTIGENIC SPERM PROTEIN NASP -RELATED"/>
    <property type="match status" value="1"/>
</dbReference>
<comment type="caution">
    <text evidence="8">The sequence shown here is derived from an EMBL/GenBank/DDBJ whole genome shotgun (WGS) entry which is preliminary data.</text>
</comment>
<evidence type="ECO:0000256" key="1">
    <source>
        <dbReference type="ARBA" id="ARBA00004123"/>
    </source>
</evidence>
<evidence type="ECO:0000256" key="4">
    <source>
        <dbReference type="ARBA" id="ARBA00022803"/>
    </source>
</evidence>
<comment type="subcellular location">
    <subcellularLocation>
        <location evidence="1">Nucleus</location>
    </subcellularLocation>
</comment>
<dbReference type="SMART" id="SM00028">
    <property type="entry name" value="TPR"/>
    <property type="match status" value="3"/>
</dbReference>
<organism evidence="8 9">
    <name type="scientific">Cuscuta epithymum</name>
    <dbReference type="NCBI Taxonomy" id="186058"/>
    <lineage>
        <taxon>Eukaryota</taxon>
        <taxon>Viridiplantae</taxon>
        <taxon>Streptophyta</taxon>
        <taxon>Embryophyta</taxon>
        <taxon>Tracheophyta</taxon>
        <taxon>Spermatophyta</taxon>
        <taxon>Magnoliopsida</taxon>
        <taxon>eudicotyledons</taxon>
        <taxon>Gunneridae</taxon>
        <taxon>Pentapetalae</taxon>
        <taxon>asterids</taxon>
        <taxon>lamiids</taxon>
        <taxon>Solanales</taxon>
        <taxon>Convolvulaceae</taxon>
        <taxon>Cuscuteae</taxon>
        <taxon>Cuscuta</taxon>
        <taxon>Cuscuta subgen. Cuscuta</taxon>
    </lineage>
</organism>
<dbReference type="InterPro" id="IPR011990">
    <property type="entry name" value="TPR-like_helical_dom_sf"/>
</dbReference>
<dbReference type="PROSITE" id="PS50005">
    <property type="entry name" value="TPR"/>
    <property type="match status" value="1"/>
</dbReference>
<feature type="compositionally biased region" description="Basic and acidic residues" evidence="7">
    <location>
        <begin position="168"/>
        <end position="181"/>
    </location>
</feature>
<feature type="region of interest" description="Disordered" evidence="7">
    <location>
        <begin position="316"/>
        <end position="342"/>
    </location>
</feature>